<proteinExistence type="predicted"/>
<protein>
    <submittedName>
        <fullName evidence="1">Uncharacterized protein</fullName>
    </submittedName>
</protein>
<dbReference type="InterPro" id="IPR016035">
    <property type="entry name" value="Acyl_Trfase/lysoPLipase"/>
</dbReference>
<dbReference type="AlphaFoldDB" id="A0A2K9LVW5"/>
<dbReference type="SUPFAM" id="SSF52151">
    <property type="entry name" value="FabD/lysophospholipase-like"/>
    <property type="match status" value="1"/>
</dbReference>
<accession>A0A2K9LVW5</accession>
<evidence type="ECO:0000313" key="1">
    <source>
        <dbReference type="EMBL" id="AUM15044.1"/>
    </source>
</evidence>
<dbReference type="Proteomes" id="UP000235116">
    <property type="component" value="Chromosome"/>
</dbReference>
<name>A0A2K9LVW5_9GAMM</name>
<dbReference type="OrthoDB" id="8586159at2"/>
<evidence type="ECO:0000313" key="2">
    <source>
        <dbReference type="Proteomes" id="UP000235116"/>
    </source>
</evidence>
<organism evidence="1 2">
    <name type="scientific">Ketobacter alkanivorans</name>
    <dbReference type="NCBI Taxonomy" id="1917421"/>
    <lineage>
        <taxon>Bacteria</taxon>
        <taxon>Pseudomonadati</taxon>
        <taxon>Pseudomonadota</taxon>
        <taxon>Gammaproteobacteria</taxon>
        <taxon>Pseudomonadales</taxon>
        <taxon>Ketobacteraceae</taxon>
        <taxon>Ketobacter</taxon>
    </lineage>
</organism>
<reference evidence="2" key="1">
    <citation type="submission" date="2017-08" db="EMBL/GenBank/DDBJ databases">
        <title>Direct submision.</title>
        <authorList>
            <person name="Kim S.-J."/>
            <person name="Rhee S.-K."/>
        </authorList>
    </citation>
    <scope>NUCLEOTIDE SEQUENCE [LARGE SCALE GENOMIC DNA]</scope>
    <source>
        <strain evidence="2">GI5</strain>
    </source>
</reference>
<dbReference type="EMBL" id="CP022684">
    <property type="protein sequence ID" value="AUM15044.1"/>
    <property type="molecule type" value="Genomic_DNA"/>
</dbReference>
<keyword evidence="2" id="KW-1185">Reference proteome</keyword>
<sequence length="339" mass="37013">MGPKAKHHIQQNGFSADDIGLMIGASGGPKWLVLAGLDRALFGAFMPSRQKPLVTLASSIGTWRFACMAQKQPLVALDRFLEAYLAQSYPDKVTVQDVSRVLDEVLGHLLGETGAEEILSHPVYRNHIVTIRSGGTLRSDHKLALAAGLSATFLANLMGRARLGMLCERAVFGDSREQMLQFSDPLPTRHIALSTANMELALRASGAVPLVLAGVSNIPGAPAGVYRDGGITDYHFDQSVSPGDGLVFYPHFYDHCVPGWFDKGLKGRHLSAQHWDSLVMVSPSSEFVGKLPGGKIPDRKDFFSMDNARRLALWQKTVAESERLGDAFLEAVEKQQWSF</sequence>
<dbReference type="KEGG" id="kak:Kalk_20070"/>
<gene>
    <name evidence="1" type="ORF">Kalk_20070</name>
</gene>